<feature type="non-terminal residue" evidence="2">
    <location>
        <position position="707"/>
    </location>
</feature>
<dbReference type="Pfam" id="PF07927">
    <property type="entry name" value="HicA_toxin"/>
    <property type="match status" value="1"/>
</dbReference>
<proteinExistence type="predicted"/>
<evidence type="ECO:0000256" key="1">
    <source>
        <dbReference type="SAM" id="MobiDB-lite"/>
    </source>
</evidence>
<dbReference type="GO" id="GO:0003729">
    <property type="term" value="F:mRNA binding"/>
    <property type="evidence" value="ECO:0007669"/>
    <property type="project" value="InterPro"/>
</dbReference>
<organism evidence="2 3">
    <name type="scientific">Mycena albidolilacea</name>
    <dbReference type="NCBI Taxonomy" id="1033008"/>
    <lineage>
        <taxon>Eukaryota</taxon>
        <taxon>Fungi</taxon>
        <taxon>Dikarya</taxon>
        <taxon>Basidiomycota</taxon>
        <taxon>Agaricomycotina</taxon>
        <taxon>Agaricomycetes</taxon>
        <taxon>Agaricomycetidae</taxon>
        <taxon>Agaricales</taxon>
        <taxon>Marasmiineae</taxon>
        <taxon>Mycenaceae</taxon>
        <taxon>Mycena</taxon>
    </lineage>
</organism>
<dbReference type="Proteomes" id="UP001218218">
    <property type="component" value="Unassembled WGS sequence"/>
</dbReference>
<reference evidence="2" key="1">
    <citation type="submission" date="2023-03" db="EMBL/GenBank/DDBJ databases">
        <title>Massive genome expansion in bonnet fungi (Mycena s.s.) driven by repeated elements and novel gene families across ecological guilds.</title>
        <authorList>
            <consortium name="Lawrence Berkeley National Laboratory"/>
            <person name="Harder C.B."/>
            <person name="Miyauchi S."/>
            <person name="Viragh M."/>
            <person name="Kuo A."/>
            <person name="Thoen E."/>
            <person name="Andreopoulos B."/>
            <person name="Lu D."/>
            <person name="Skrede I."/>
            <person name="Drula E."/>
            <person name="Henrissat B."/>
            <person name="Morin E."/>
            <person name="Kohler A."/>
            <person name="Barry K."/>
            <person name="LaButti K."/>
            <person name="Morin E."/>
            <person name="Salamov A."/>
            <person name="Lipzen A."/>
            <person name="Mereny Z."/>
            <person name="Hegedus B."/>
            <person name="Baldrian P."/>
            <person name="Stursova M."/>
            <person name="Weitz H."/>
            <person name="Taylor A."/>
            <person name="Grigoriev I.V."/>
            <person name="Nagy L.G."/>
            <person name="Martin F."/>
            <person name="Kauserud H."/>
        </authorList>
    </citation>
    <scope>NUCLEOTIDE SEQUENCE</scope>
    <source>
        <strain evidence="2">CBHHK002</strain>
    </source>
</reference>
<evidence type="ECO:0000313" key="2">
    <source>
        <dbReference type="EMBL" id="KAJ7348949.1"/>
    </source>
</evidence>
<keyword evidence="3" id="KW-1185">Reference proteome</keyword>
<dbReference type="AlphaFoldDB" id="A0AAD7A3T0"/>
<gene>
    <name evidence="2" type="ORF">DFH08DRAFT_742709</name>
</gene>
<dbReference type="PANTHER" id="PTHR40788">
    <property type="entry name" value="CLR5 DOMAIN-CONTAINING PROTEIN-RELATED"/>
    <property type="match status" value="1"/>
</dbReference>
<name>A0AAD7A3T0_9AGAR</name>
<protein>
    <submittedName>
        <fullName evidence="2">Uncharacterized protein</fullName>
    </submittedName>
</protein>
<comment type="caution">
    <text evidence="2">The sequence shown here is derived from an EMBL/GenBank/DDBJ whole genome shotgun (WGS) entry which is preliminary data.</text>
</comment>
<sequence length="707" mass="80614">MSSVYAARAKRWETNSFVAEWFSNAVTYCQTKDGKRAFEIWLVKEYGKEIAKEKLLDCQKPPHRKFGLPAFGNHRLFNAAAVELGISDEAMQLYHKFTADSSICVPPRSKPAARRRRGETSTEWLARRHDSLLAGCKVPDIDWGIVRALAVSEFDKARDTFEIWHSDIKVFLNAMLARAPTTLINPEIKVGSPEEPIYRLDYAFRACLHSVTLAYMTWGHAVDVFEELDRRGLASTLAIERAYKQDSGLMWRLVACLCNINYLTGHLWERFTEVMSWCEYYRPYFKRYRTLEGQSRVEIDRAYLKQSGGYDTPLDNLIIDTIHTDAPNTTPAFFDNLLKCLDQNPNEASKFSNEAYQELGDVATVNEFNGHMYDSAFGHRLAQFAKSKDKQCLEDPHFLRNATFIDPSKLHWLPRNSNDWSHARTIGRSVGITWLETTNRMSMADFFIRCTPWPSGPEREMLPLIFDGLWLLIDTALWEFSATLDRSNGKETVAKKFGLFNPADPERPSAMKMISKQVGAHLSERLRLQYSPTPHSPSVHIPTAESTVAASGHAYVSETQHLRAKEKVKTKGAQLPHVPSDTDHASEEEAEEILPDTLPTDFKIGKKILKVFHRILQAPDLTEAKDEEGPRMGQIRWGDFERAMKRIGFEIAQTAGSSVRFDPPAKSARPITFHRPHPDSTLTPIMLKWIGARLKRCYGWTTATFSR</sequence>
<dbReference type="PANTHER" id="PTHR40788:SF1">
    <property type="entry name" value="IPA PROTEIN"/>
    <property type="match status" value="1"/>
</dbReference>
<dbReference type="EMBL" id="JARIHO010000016">
    <property type="protein sequence ID" value="KAJ7348949.1"/>
    <property type="molecule type" value="Genomic_DNA"/>
</dbReference>
<accession>A0AAD7A3T0</accession>
<feature type="region of interest" description="Disordered" evidence="1">
    <location>
        <begin position="565"/>
        <end position="587"/>
    </location>
</feature>
<dbReference type="InterPro" id="IPR012933">
    <property type="entry name" value="HicA_mRNA_interferase"/>
</dbReference>
<evidence type="ECO:0000313" key="3">
    <source>
        <dbReference type="Proteomes" id="UP001218218"/>
    </source>
</evidence>